<name>A0ABT4J8W6_9RHOB</name>
<keyword evidence="4" id="KW-1185">Reference proteome</keyword>
<dbReference type="PROSITE" id="PS51257">
    <property type="entry name" value="PROKAR_LIPOPROTEIN"/>
    <property type="match status" value="1"/>
</dbReference>
<dbReference type="InterPro" id="IPR038670">
    <property type="entry name" value="HslJ-like_sf"/>
</dbReference>
<reference evidence="3" key="1">
    <citation type="submission" date="2022-12" db="EMBL/GenBank/DDBJ databases">
        <title>Paracoccus sp. EF6 isolated from a lake water.</title>
        <authorList>
            <person name="Liu H."/>
        </authorList>
    </citation>
    <scope>NUCLEOTIDE SEQUENCE</scope>
    <source>
        <strain evidence="3">EF6</strain>
    </source>
</reference>
<feature type="domain" description="DUF306" evidence="2">
    <location>
        <begin position="38"/>
        <end position="128"/>
    </location>
</feature>
<dbReference type="InterPro" id="IPR005184">
    <property type="entry name" value="DUF306_Meta_HslJ"/>
</dbReference>
<keyword evidence="1" id="KW-0732">Signal</keyword>
<dbReference type="Pfam" id="PF03724">
    <property type="entry name" value="META"/>
    <property type="match status" value="1"/>
</dbReference>
<comment type="caution">
    <text evidence="3">The sequence shown here is derived from an EMBL/GenBank/DDBJ whole genome shotgun (WGS) entry which is preliminary data.</text>
</comment>
<sequence length="157" mass="16412">MPRLARLGTIGALTAAALALAACEQTPPPSPDDRGFIPGGDYALVGMDGATVPLRNMTMTIAESSVSGRGPCNGYGAKNNAELPLVALSPLQKTNVPCGKNTTIENRFFSVLQAATEMEYYGGVLKVKSPETWLIFERGVTGAQAQITAVDQARAGQ</sequence>
<accession>A0ABT4J8W6</accession>
<evidence type="ECO:0000313" key="4">
    <source>
        <dbReference type="Proteomes" id="UP001149822"/>
    </source>
</evidence>
<dbReference type="Proteomes" id="UP001149822">
    <property type="component" value="Unassembled WGS sequence"/>
</dbReference>
<evidence type="ECO:0000259" key="2">
    <source>
        <dbReference type="Pfam" id="PF03724"/>
    </source>
</evidence>
<evidence type="ECO:0000256" key="1">
    <source>
        <dbReference type="SAM" id="SignalP"/>
    </source>
</evidence>
<evidence type="ECO:0000313" key="3">
    <source>
        <dbReference type="EMBL" id="MCZ0962783.1"/>
    </source>
</evidence>
<gene>
    <name evidence="3" type="ORF">OU682_14275</name>
</gene>
<feature type="signal peptide" evidence="1">
    <location>
        <begin position="1"/>
        <end position="21"/>
    </location>
</feature>
<dbReference type="RefSeq" id="WP_268942827.1">
    <property type="nucleotide sequence ID" value="NZ_JAPTYD010000022.1"/>
</dbReference>
<feature type="chain" id="PRO_5046232675" evidence="1">
    <location>
        <begin position="22"/>
        <end position="157"/>
    </location>
</feature>
<dbReference type="Gene3D" id="2.40.128.270">
    <property type="match status" value="1"/>
</dbReference>
<proteinExistence type="predicted"/>
<organism evidence="3 4">
    <name type="scientific">Paracoccus benzoatiresistens</name>
    <dbReference type="NCBI Taxonomy" id="2997341"/>
    <lineage>
        <taxon>Bacteria</taxon>
        <taxon>Pseudomonadati</taxon>
        <taxon>Pseudomonadota</taxon>
        <taxon>Alphaproteobacteria</taxon>
        <taxon>Rhodobacterales</taxon>
        <taxon>Paracoccaceae</taxon>
        <taxon>Paracoccus</taxon>
    </lineage>
</organism>
<dbReference type="EMBL" id="JAPTYD010000022">
    <property type="protein sequence ID" value="MCZ0962783.1"/>
    <property type="molecule type" value="Genomic_DNA"/>
</dbReference>
<protein>
    <submittedName>
        <fullName evidence="3">META domain-containing protein</fullName>
    </submittedName>
</protein>